<dbReference type="GO" id="GO:0006351">
    <property type="term" value="P:DNA-templated transcription"/>
    <property type="evidence" value="ECO:0007669"/>
    <property type="project" value="InterPro"/>
</dbReference>
<dbReference type="PANTHER" id="PTHR47338:SF29">
    <property type="entry name" value="ZN(2)-C6 FUNGAL-TYPE DOMAIN-CONTAINING PROTEIN"/>
    <property type="match status" value="1"/>
</dbReference>
<reference evidence="8 9" key="1">
    <citation type="submission" date="2014-04" db="EMBL/GenBank/DDBJ databases">
        <authorList>
            <consortium name="DOE Joint Genome Institute"/>
            <person name="Kuo A."/>
            <person name="Girlanda M."/>
            <person name="Perotto S."/>
            <person name="Kohler A."/>
            <person name="Nagy L.G."/>
            <person name="Floudas D."/>
            <person name="Copeland A."/>
            <person name="Barry K.W."/>
            <person name="Cichocki N."/>
            <person name="Veneault-Fourrey C."/>
            <person name="LaButti K."/>
            <person name="Lindquist E.A."/>
            <person name="Lipzen A."/>
            <person name="Lundell T."/>
            <person name="Morin E."/>
            <person name="Murat C."/>
            <person name="Sun H."/>
            <person name="Tunlid A."/>
            <person name="Henrissat B."/>
            <person name="Grigoriev I.V."/>
            <person name="Hibbett D.S."/>
            <person name="Martin F."/>
            <person name="Nordberg H.P."/>
            <person name="Cantor M.N."/>
            <person name="Hua S.X."/>
        </authorList>
    </citation>
    <scope>NUCLEOTIDE SEQUENCE [LARGE SCALE GENOMIC DNA]</scope>
    <source>
        <strain evidence="8 9">MUT 4182</strain>
    </source>
</reference>
<dbReference type="Pfam" id="PF04082">
    <property type="entry name" value="Fungal_trans"/>
    <property type="match status" value="1"/>
</dbReference>
<dbReference type="GO" id="GO:0005634">
    <property type="term" value="C:nucleus"/>
    <property type="evidence" value="ECO:0007669"/>
    <property type="project" value="UniProtKB-SubCell"/>
</dbReference>
<dbReference type="InterPro" id="IPR007219">
    <property type="entry name" value="XnlR_reg_dom"/>
</dbReference>
<evidence type="ECO:0000256" key="2">
    <source>
        <dbReference type="ARBA" id="ARBA00022723"/>
    </source>
</evidence>
<keyword evidence="5" id="KW-0539">Nucleus</keyword>
<evidence type="ECO:0000313" key="9">
    <source>
        <dbReference type="Proteomes" id="UP000054248"/>
    </source>
</evidence>
<evidence type="ECO:0000313" key="8">
    <source>
        <dbReference type="EMBL" id="KIO21947.1"/>
    </source>
</evidence>
<dbReference type="OrthoDB" id="2309723at2759"/>
<keyword evidence="9" id="KW-1185">Reference proteome</keyword>
<dbReference type="AlphaFoldDB" id="A0A0C3LKS1"/>
<comment type="subcellular location">
    <subcellularLocation>
        <location evidence="1">Nucleus</location>
    </subcellularLocation>
</comment>
<keyword evidence="4" id="KW-0804">Transcription</keyword>
<dbReference type="CDD" id="cd12148">
    <property type="entry name" value="fungal_TF_MHR"/>
    <property type="match status" value="1"/>
</dbReference>
<accession>A0A0C3LKS1</accession>
<organism evidence="8 9">
    <name type="scientific">Tulasnella calospora MUT 4182</name>
    <dbReference type="NCBI Taxonomy" id="1051891"/>
    <lineage>
        <taxon>Eukaryota</taxon>
        <taxon>Fungi</taxon>
        <taxon>Dikarya</taxon>
        <taxon>Basidiomycota</taxon>
        <taxon>Agaricomycotina</taxon>
        <taxon>Agaricomycetes</taxon>
        <taxon>Cantharellales</taxon>
        <taxon>Tulasnellaceae</taxon>
        <taxon>Tulasnella</taxon>
    </lineage>
</organism>
<gene>
    <name evidence="8" type="ORF">M407DRAFT_28503</name>
</gene>
<evidence type="ECO:0000259" key="7">
    <source>
        <dbReference type="Pfam" id="PF04082"/>
    </source>
</evidence>
<evidence type="ECO:0000256" key="3">
    <source>
        <dbReference type="ARBA" id="ARBA00023015"/>
    </source>
</evidence>
<dbReference type="Proteomes" id="UP000054248">
    <property type="component" value="Unassembled WGS sequence"/>
</dbReference>
<proteinExistence type="predicted"/>
<dbReference type="GO" id="GO:0000981">
    <property type="term" value="F:DNA-binding transcription factor activity, RNA polymerase II-specific"/>
    <property type="evidence" value="ECO:0007669"/>
    <property type="project" value="InterPro"/>
</dbReference>
<reference evidence="9" key="2">
    <citation type="submission" date="2015-01" db="EMBL/GenBank/DDBJ databases">
        <title>Evolutionary Origins and Diversification of the Mycorrhizal Mutualists.</title>
        <authorList>
            <consortium name="DOE Joint Genome Institute"/>
            <consortium name="Mycorrhizal Genomics Consortium"/>
            <person name="Kohler A."/>
            <person name="Kuo A."/>
            <person name="Nagy L.G."/>
            <person name="Floudas D."/>
            <person name="Copeland A."/>
            <person name="Barry K.W."/>
            <person name="Cichocki N."/>
            <person name="Veneault-Fourrey C."/>
            <person name="LaButti K."/>
            <person name="Lindquist E.A."/>
            <person name="Lipzen A."/>
            <person name="Lundell T."/>
            <person name="Morin E."/>
            <person name="Murat C."/>
            <person name="Riley R."/>
            <person name="Ohm R."/>
            <person name="Sun H."/>
            <person name="Tunlid A."/>
            <person name="Henrissat B."/>
            <person name="Grigoriev I.V."/>
            <person name="Hibbett D.S."/>
            <person name="Martin F."/>
        </authorList>
    </citation>
    <scope>NUCLEOTIDE SEQUENCE [LARGE SCALE GENOMIC DNA]</scope>
    <source>
        <strain evidence="9">MUT 4182</strain>
    </source>
</reference>
<dbReference type="GO" id="GO:0008270">
    <property type="term" value="F:zinc ion binding"/>
    <property type="evidence" value="ECO:0007669"/>
    <property type="project" value="InterPro"/>
</dbReference>
<evidence type="ECO:0000256" key="1">
    <source>
        <dbReference type="ARBA" id="ARBA00004123"/>
    </source>
</evidence>
<name>A0A0C3LKS1_9AGAM</name>
<dbReference type="HOGENOM" id="CLU_022337_0_1_1"/>
<keyword evidence="3" id="KW-0805">Transcription regulation</keyword>
<dbReference type="InterPro" id="IPR050815">
    <property type="entry name" value="TF_fung"/>
</dbReference>
<feature type="domain" description="Xylanolytic transcriptional activator regulatory" evidence="7">
    <location>
        <begin position="141"/>
        <end position="323"/>
    </location>
</feature>
<evidence type="ECO:0000256" key="4">
    <source>
        <dbReference type="ARBA" id="ARBA00023163"/>
    </source>
</evidence>
<dbReference type="STRING" id="1051891.A0A0C3LKS1"/>
<protein>
    <recommendedName>
        <fullName evidence="7">Xylanolytic transcriptional activator regulatory domain-containing protein</fullName>
    </recommendedName>
</protein>
<dbReference type="PANTHER" id="PTHR47338">
    <property type="entry name" value="ZN(II)2CYS6 TRANSCRIPTION FACTOR (EUROFUNG)-RELATED"/>
    <property type="match status" value="1"/>
</dbReference>
<dbReference type="GO" id="GO:0003677">
    <property type="term" value="F:DNA binding"/>
    <property type="evidence" value="ECO:0007669"/>
    <property type="project" value="InterPro"/>
</dbReference>
<evidence type="ECO:0000256" key="6">
    <source>
        <dbReference type="SAM" id="MobiDB-lite"/>
    </source>
</evidence>
<feature type="region of interest" description="Disordered" evidence="6">
    <location>
        <begin position="71"/>
        <end position="102"/>
    </location>
</feature>
<evidence type="ECO:0000256" key="5">
    <source>
        <dbReference type="ARBA" id="ARBA00023242"/>
    </source>
</evidence>
<dbReference type="EMBL" id="KN823123">
    <property type="protein sequence ID" value="KIO21947.1"/>
    <property type="molecule type" value="Genomic_DNA"/>
</dbReference>
<sequence length="558" mass="62055">MPAKRRQREPCKECIARNRPCEGLYSECDYYRRSVPTKAALAAEEASGTKPHRYFLEQHVKKLEEKLERLTEEASSTSNLSVGSRAVSKSPSPAVELPPRPFHPRPAEMTGRWWEPEVLAPAVRDYLVGITLAFADEDHLYFHYPSFLASLAEPPDSPQAPHRALLEAMYLVACYYTSMAFPNPNSPYSLVRLENHFLARARKAQTDSLAWCDRLMDYLKGTCLVTGYFIKRGRYLEGYHHQCGASRMALSCGLHQIVSPIFDLSVQPTLPPALAGQEKTILLPPPANQIELADRIMCFWGIYLRDKVASVVTGFPPALNEDQDGIVAVLPRPAAEYETDDLRPQDIESIMDVFKATPSGTSARATAAKGRPDSHFTSHIKGMALYERARTLINMEQKAPERFNQGDVAVIHGAIKVFLESLPPVRDAIEEGLPFWSSLISAHTFGLGALLELKDRVTQGEQVSAAMQISRLIVGMPEQESLKGCCVYGHCWAAGAEALVAHRQRLVAQRASQEEITEVDGCLARLMAATKKLSGAYPNFAFQLNHVQRLMEMTSVSE</sequence>
<feature type="compositionally biased region" description="Polar residues" evidence="6">
    <location>
        <begin position="74"/>
        <end position="91"/>
    </location>
</feature>
<keyword evidence="2" id="KW-0479">Metal-binding</keyword>